<dbReference type="AlphaFoldDB" id="A0AA86J2Y4"/>
<protein>
    <submittedName>
        <fullName evidence="1">Uncharacterized protein</fullName>
    </submittedName>
</protein>
<accession>A0AA86J2Y4</accession>
<name>A0AA86J2Y4_9ACTN</name>
<sequence length="278" mass="30383">MNETHWTAISAVATACAFGVVAWQSALTRRALKVSQAALRISQSALQTSQTVALDTARSRLDAGAPQVTVRLIPPVWPPLAASVTGGMPVDPWPSGHSWHFPQDQHHSIVLQAAVVVENHSGWPVQAAFDGDLIVSTGTDLRITPAPTPVIVPGRDSSGTPGTIRVYLQKTFTILQLSENHDAHENDRQLPHRVTGTVTVHDDRDNGTEDTWNLLLTGHPVTPNPDRGSVWFVVPEDINGRSGLRSLTYDLLPPRERAYWVSRRRRTALDEAPPRQVG</sequence>
<dbReference type="EMBL" id="LC735414">
    <property type="protein sequence ID" value="BDT39467.1"/>
    <property type="molecule type" value="Genomic_DNA"/>
</dbReference>
<dbReference type="Proteomes" id="UP001291653">
    <property type="component" value="Plasmid pYSPA8-1"/>
</dbReference>
<dbReference type="RefSeq" id="WP_323451950.1">
    <property type="nucleotide sequence ID" value="NZ_LC735414.1"/>
</dbReference>
<proteinExistence type="predicted"/>
<keyword evidence="1" id="KW-0614">Plasmid</keyword>
<geneLocation type="plasmid" evidence="1 2">
    <name>pYSPA8-1</name>
</geneLocation>
<gene>
    <name evidence="1" type="ORF">SYYSPA8_36745</name>
</gene>
<evidence type="ECO:0000313" key="1">
    <source>
        <dbReference type="EMBL" id="BDT39467.1"/>
    </source>
</evidence>
<evidence type="ECO:0000313" key="2">
    <source>
        <dbReference type="Proteomes" id="UP001291653"/>
    </source>
</evidence>
<organism evidence="1 2">
    <name type="scientific">Streptomyces yaizuensis</name>
    <dbReference type="NCBI Taxonomy" id="2989713"/>
    <lineage>
        <taxon>Bacteria</taxon>
        <taxon>Bacillati</taxon>
        <taxon>Actinomycetota</taxon>
        <taxon>Actinomycetes</taxon>
        <taxon>Kitasatosporales</taxon>
        <taxon>Streptomycetaceae</taxon>
        <taxon>Streptomyces</taxon>
    </lineage>
</organism>
<reference evidence="1 2" key="1">
    <citation type="submission" date="2022-10" db="EMBL/GenBank/DDBJ databases">
        <title>Draft genome sequence of Streptomyces sp. YSPA8.</title>
        <authorList>
            <person name="Moriuchi R."/>
            <person name="Dohra H."/>
            <person name="Yamamura H."/>
            <person name="Kodani S."/>
        </authorList>
    </citation>
    <scope>NUCLEOTIDE SEQUENCE [LARGE SCALE GENOMIC DNA]</scope>
    <source>
        <strain evidence="1 2">YSPA8</strain>
        <plasmid evidence="1 2">pYSPA8-1</plasmid>
    </source>
</reference>
<keyword evidence="2" id="KW-1185">Reference proteome</keyword>